<dbReference type="InterPro" id="IPR028998">
    <property type="entry name" value="RimP_C"/>
</dbReference>
<evidence type="ECO:0000259" key="5">
    <source>
        <dbReference type="Pfam" id="PF17384"/>
    </source>
</evidence>
<evidence type="ECO:0000256" key="1">
    <source>
        <dbReference type="ARBA" id="ARBA00022490"/>
    </source>
</evidence>
<accession>A0A6N8EBH4</accession>
<comment type="caution">
    <text evidence="6">The sequence shown here is derived from an EMBL/GenBank/DDBJ whole genome shotgun (WGS) entry which is preliminary data.</text>
</comment>
<dbReference type="EMBL" id="WNKT01000020">
    <property type="protein sequence ID" value="MTW21525.1"/>
    <property type="molecule type" value="Genomic_DNA"/>
</dbReference>
<feature type="domain" description="Ribosome maturation factor RimP C-terminal" evidence="5">
    <location>
        <begin position="88"/>
        <end position="152"/>
    </location>
</feature>
<dbReference type="InterPro" id="IPR028989">
    <property type="entry name" value="RimP_N"/>
</dbReference>
<evidence type="ECO:0000256" key="2">
    <source>
        <dbReference type="ARBA" id="ARBA00022517"/>
    </source>
</evidence>
<keyword evidence="2 3" id="KW-0690">Ribosome biogenesis</keyword>
<dbReference type="PANTHER" id="PTHR33867:SF1">
    <property type="entry name" value="RIBOSOME MATURATION FACTOR RIMP"/>
    <property type="match status" value="1"/>
</dbReference>
<keyword evidence="1 3" id="KW-0963">Cytoplasm</keyword>
<dbReference type="InterPro" id="IPR035956">
    <property type="entry name" value="RimP_N_sf"/>
</dbReference>
<dbReference type="AlphaFoldDB" id="A0A6N8EBH4"/>
<evidence type="ECO:0000259" key="4">
    <source>
        <dbReference type="Pfam" id="PF02576"/>
    </source>
</evidence>
<dbReference type="Gene3D" id="2.30.30.180">
    <property type="entry name" value="Ribosome maturation factor RimP, C-terminal domain"/>
    <property type="match status" value="1"/>
</dbReference>
<dbReference type="Gene3D" id="3.30.300.70">
    <property type="entry name" value="RimP-like superfamily, N-terminal"/>
    <property type="match status" value="1"/>
</dbReference>
<dbReference type="RefSeq" id="WP_155450112.1">
    <property type="nucleotide sequence ID" value="NZ_WNKT01000020.1"/>
</dbReference>
<dbReference type="Pfam" id="PF17384">
    <property type="entry name" value="DUF150_C"/>
    <property type="match status" value="1"/>
</dbReference>
<dbReference type="NCBIfam" id="NF000927">
    <property type="entry name" value="PRK00092.1-1"/>
    <property type="match status" value="1"/>
</dbReference>
<keyword evidence="7" id="KW-1185">Reference proteome</keyword>
<organism evidence="6 7">
    <name type="scientific">Allochromatium palmeri</name>
    <dbReference type="NCBI Taxonomy" id="231048"/>
    <lineage>
        <taxon>Bacteria</taxon>
        <taxon>Pseudomonadati</taxon>
        <taxon>Pseudomonadota</taxon>
        <taxon>Gammaproteobacteria</taxon>
        <taxon>Chromatiales</taxon>
        <taxon>Chromatiaceae</taxon>
        <taxon>Allochromatium</taxon>
    </lineage>
</organism>
<dbReference type="Pfam" id="PF02576">
    <property type="entry name" value="RimP_N"/>
    <property type="match status" value="1"/>
</dbReference>
<proteinExistence type="inferred from homology"/>
<dbReference type="GO" id="GO:0005829">
    <property type="term" value="C:cytosol"/>
    <property type="evidence" value="ECO:0007669"/>
    <property type="project" value="TreeGrafter"/>
</dbReference>
<dbReference type="HAMAP" id="MF_01077">
    <property type="entry name" value="RimP"/>
    <property type="match status" value="1"/>
</dbReference>
<evidence type="ECO:0000256" key="3">
    <source>
        <dbReference type="HAMAP-Rule" id="MF_01077"/>
    </source>
</evidence>
<dbReference type="InterPro" id="IPR036847">
    <property type="entry name" value="RimP_C_sf"/>
</dbReference>
<dbReference type="CDD" id="cd01734">
    <property type="entry name" value="YlxS_C"/>
    <property type="match status" value="1"/>
</dbReference>
<dbReference type="SUPFAM" id="SSF74942">
    <property type="entry name" value="YhbC-like, C-terminal domain"/>
    <property type="match status" value="1"/>
</dbReference>
<reference evidence="6 7" key="1">
    <citation type="submission" date="2019-11" db="EMBL/GenBank/DDBJ databases">
        <title>Whole-genome sequence of the anaerobic purple sulfur bacterium Allochromatium palmeri DSM 15591.</title>
        <authorList>
            <person name="Kyndt J.A."/>
            <person name="Meyer T.E."/>
        </authorList>
    </citation>
    <scope>NUCLEOTIDE SEQUENCE [LARGE SCALE GENOMIC DNA]</scope>
    <source>
        <strain evidence="6 7">DSM 15591</strain>
    </source>
</reference>
<dbReference type="PANTHER" id="PTHR33867">
    <property type="entry name" value="RIBOSOME MATURATION FACTOR RIMP"/>
    <property type="match status" value="1"/>
</dbReference>
<evidence type="ECO:0000313" key="6">
    <source>
        <dbReference type="EMBL" id="MTW21525.1"/>
    </source>
</evidence>
<dbReference type="OrthoDB" id="9805006at2"/>
<gene>
    <name evidence="3 6" type="primary">rimP</name>
    <name evidence="6" type="ORF">GJ668_10540</name>
</gene>
<dbReference type="Proteomes" id="UP000434044">
    <property type="component" value="Unassembled WGS sequence"/>
</dbReference>
<dbReference type="GO" id="GO:0000028">
    <property type="term" value="P:ribosomal small subunit assembly"/>
    <property type="evidence" value="ECO:0007669"/>
    <property type="project" value="TreeGrafter"/>
</dbReference>
<comment type="subcellular location">
    <subcellularLocation>
        <location evidence="3">Cytoplasm</location>
    </subcellularLocation>
</comment>
<dbReference type="SUPFAM" id="SSF75420">
    <property type="entry name" value="YhbC-like, N-terminal domain"/>
    <property type="match status" value="1"/>
</dbReference>
<comment type="similarity">
    <text evidence="3">Belongs to the RimP family.</text>
</comment>
<name>A0A6N8EBH4_9GAMM</name>
<feature type="domain" description="Ribosome maturation factor RimP N-terminal" evidence="4">
    <location>
        <begin position="12"/>
        <end position="83"/>
    </location>
</feature>
<sequence length="161" mass="17980">MQPADSQLTLLARRVIEPLGYELVGVEYFQKGGGATLRIYIDHEHGITLDDCTAVSHQFSGVLDVEDPISDQYDLEVSSPGLDRPLVFAEHFERFAGSRVRLRLAEKVEGRRKLDGLLLGLEPPGVVKLQAEGRDWEIPLTSLESARLIPDFRASRDSNPR</sequence>
<comment type="function">
    <text evidence="3">Required for maturation of 30S ribosomal subunits.</text>
</comment>
<dbReference type="FunFam" id="3.30.300.70:FF:000001">
    <property type="entry name" value="Ribosome maturation factor RimP"/>
    <property type="match status" value="1"/>
</dbReference>
<evidence type="ECO:0000313" key="7">
    <source>
        <dbReference type="Proteomes" id="UP000434044"/>
    </source>
</evidence>
<protein>
    <recommendedName>
        <fullName evidence="3">Ribosome maturation factor RimP</fullName>
    </recommendedName>
</protein>
<dbReference type="GO" id="GO:0006412">
    <property type="term" value="P:translation"/>
    <property type="evidence" value="ECO:0007669"/>
    <property type="project" value="TreeGrafter"/>
</dbReference>
<dbReference type="InterPro" id="IPR003728">
    <property type="entry name" value="Ribosome_maturation_RimP"/>
</dbReference>